<accession>A0AAT9JH33</accession>
<dbReference type="EMBL" id="BK065155">
    <property type="protein sequence ID" value="DBA54609.1"/>
    <property type="molecule type" value="Genomic_DNA"/>
</dbReference>
<sequence length="44" mass="4649">MIRADFPVSSFETTHPQPPRLQGGSSCPGAGKGARGRPGKEVRK</sequence>
<protein>
    <submittedName>
        <fullName evidence="2">Uncharacterized protein</fullName>
    </submittedName>
</protein>
<organism evidence="2">
    <name type="scientific">Archaeoglobus veneficus pleomorphic virus 1</name>
    <dbReference type="NCBI Taxonomy" id="3115750"/>
    <lineage>
        <taxon>Viruses</taxon>
        <taxon>Monodnaviria</taxon>
        <taxon>Trapavirae</taxon>
        <taxon>Calorviricota</taxon>
        <taxon>Caminiviricetes</taxon>
        <taxon>Ageovirales</taxon>
        <taxon>Thalassapleoviridae</taxon>
        <taxon>Avenivirus</taxon>
        <taxon>Avenivirus atlanticense</taxon>
    </lineage>
</organism>
<feature type="region of interest" description="Disordered" evidence="1">
    <location>
        <begin position="1"/>
        <end position="44"/>
    </location>
</feature>
<reference evidence="2" key="1">
    <citation type="journal article" date="2024" name="ISME J.">
        <title>Pleomorphic viruses establish stable relationship with marine hyperthermophilic archaea.</title>
        <authorList>
            <person name="Baquero D.P."/>
            <person name="Bignon E.A."/>
            <person name="Krupovic M."/>
        </authorList>
    </citation>
    <scope>NUCLEOTIDE SEQUENCE</scope>
</reference>
<proteinExistence type="predicted"/>
<evidence type="ECO:0000313" key="2">
    <source>
        <dbReference type="EMBL" id="DBA54609.1"/>
    </source>
</evidence>
<gene>
    <name evidence="2" type="ORF">AvPV1_gp27</name>
</gene>
<evidence type="ECO:0000256" key="1">
    <source>
        <dbReference type="SAM" id="MobiDB-lite"/>
    </source>
</evidence>
<name>A0AAT9JH33_9VIRU</name>